<gene>
    <name evidence="8" type="ORF">OC846_004630</name>
</gene>
<reference evidence="8" key="1">
    <citation type="journal article" date="2023" name="PhytoFront">
        <title>Draft Genome Resources of Seven Strains of Tilletia horrida, Causal Agent of Kernel Smut of Rice.</title>
        <authorList>
            <person name="Khanal S."/>
            <person name="Antony Babu S."/>
            <person name="Zhou X.G."/>
        </authorList>
    </citation>
    <scope>NUCLEOTIDE SEQUENCE</scope>
    <source>
        <strain evidence="8">TX6</strain>
    </source>
</reference>
<evidence type="ECO:0000256" key="3">
    <source>
        <dbReference type="ARBA" id="ARBA00022630"/>
    </source>
</evidence>
<keyword evidence="6" id="KW-0812">Transmembrane</keyword>
<keyword evidence="4" id="KW-0274">FAD</keyword>
<evidence type="ECO:0000256" key="2">
    <source>
        <dbReference type="ARBA" id="ARBA00006730"/>
    </source>
</evidence>
<sequence>MSEEKTVVILGSGVIGLSTGVALLERALESNQKLKVVLAAQYHPRPLKPEESQDYLQQALRAYPPSYASVWAGDTNDAFMGPIVKKTYEHLVKLESQFQQRSTDFSSAPLHWVDQVEHYQQPKNGPQEPWKDLFSYYPDYQELDKTEDVVFSCSFRTLDIDTRTYLPWLLTRFRELGGVVLPSFRFKSVQSALNHDNVRQALEGQSRPDAVIVATGHSLPKADVPTQEELDEQEKDFTLRGQVLRIRAPWRKSVGVSRVNEDGFRDLYVLPFSDGTFVVGGTRVPNDIDPNPQEDVTDAILARILPMVPDLRKPDASTSAPLRDQVDIFAIGVGLRPSRKGGPRIELDSQGVEKDIKLVWCYGFGGTGYQSSWGAAFHVCELLGMTSRPSSRQ</sequence>
<feature type="domain" description="FAD dependent oxidoreductase" evidence="7">
    <location>
        <begin position="7"/>
        <end position="382"/>
    </location>
</feature>
<dbReference type="PANTHER" id="PTHR11530:SF11">
    <property type="entry name" value="D-ASPARTATE OXIDASE"/>
    <property type="match status" value="1"/>
</dbReference>
<keyword evidence="5" id="KW-0560">Oxidoreductase</keyword>
<name>A0AAN6GME2_9BASI</name>
<evidence type="ECO:0000256" key="6">
    <source>
        <dbReference type="SAM" id="Phobius"/>
    </source>
</evidence>
<dbReference type="Gene3D" id="3.40.50.720">
    <property type="entry name" value="NAD(P)-binding Rossmann-like Domain"/>
    <property type="match status" value="1"/>
</dbReference>
<dbReference type="EMBL" id="JAPDMZ010000145">
    <property type="protein sequence ID" value="KAK0548056.1"/>
    <property type="molecule type" value="Genomic_DNA"/>
</dbReference>
<dbReference type="Gene3D" id="3.30.9.10">
    <property type="entry name" value="D-Amino Acid Oxidase, subunit A, domain 2"/>
    <property type="match status" value="1"/>
</dbReference>
<dbReference type="Proteomes" id="UP001176517">
    <property type="component" value="Unassembled WGS sequence"/>
</dbReference>
<keyword evidence="3" id="KW-0285">Flavoprotein</keyword>
<keyword evidence="9" id="KW-1185">Reference proteome</keyword>
<dbReference type="GO" id="GO:0005737">
    <property type="term" value="C:cytoplasm"/>
    <property type="evidence" value="ECO:0007669"/>
    <property type="project" value="TreeGrafter"/>
</dbReference>
<dbReference type="GO" id="GO:0071949">
    <property type="term" value="F:FAD binding"/>
    <property type="evidence" value="ECO:0007669"/>
    <property type="project" value="InterPro"/>
</dbReference>
<dbReference type="GO" id="GO:0019478">
    <property type="term" value="P:D-amino acid catabolic process"/>
    <property type="evidence" value="ECO:0007669"/>
    <property type="project" value="TreeGrafter"/>
</dbReference>
<dbReference type="GO" id="GO:0003884">
    <property type="term" value="F:D-amino-acid oxidase activity"/>
    <property type="evidence" value="ECO:0007669"/>
    <property type="project" value="InterPro"/>
</dbReference>
<dbReference type="SUPFAM" id="SSF51971">
    <property type="entry name" value="Nucleotide-binding domain"/>
    <property type="match status" value="1"/>
</dbReference>
<dbReference type="InterPro" id="IPR006076">
    <property type="entry name" value="FAD-dep_OxRdtase"/>
</dbReference>
<comment type="caution">
    <text evidence="8">The sequence shown here is derived from an EMBL/GenBank/DDBJ whole genome shotgun (WGS) entry which is preliminary data.</text>
</comment>
<dbReference type="PANTHER" id="PTHR11530">
    <property type="entry name" value="D-AMINO ACID OXIDASE"/>
    <property type="match status" value="1"/>
</dbReference>
<evidence type="ECO:0000256" key="4">
    <source>
        <dbReference type="ARBA" id="ARBA00022827"/>
    </source>
</evidence>
<evidence type="ECO:0000313" key="8">
    <source>
        <dbReference type="EMBL" id="KAK0548056.1"/>
    </source>
</evidence>
<comment type="similarity">
    <text evidence="2">Belongs to the DAMOX/DASOX family.</text>
</comment>
<dbReference type="Pfam" id="PF01266">
    <property type="entry name" value="DAO"/>
    <property type="match status" value="1"/>
</dbReference>
<dbReference type="SUPFAM" id="SSF54373">
    <property type="entry name" value="FAD-linked reductases, C-terminal domain"/>
    <property type="match status" value="1"/>
</dbReference>
<accession>A0AAN6GME2</accession>
<proteinExistence type="inferred from homology"/>
<evidence type="ECO:0000256" key="5">
    <source>
        <dbReference type="ARBA" id="ARBA00023002"/>
    </source>
</evidence>
<evidence type="ECO:0000313" key="9">
    <source>
        <dbReference type="Proteomes" id="UP001176517"/>
    </source>
</evidence>
<keyword evidence="6" id="KW-1133">Transmembrane helix</keyword>
<organism evidence="8 9">
    <name type="scientific">Tilletia horrida</name>
    <dbReference type="NCBI Taxonomy" id="155126"/>
    <lineage>
        <taxon>Eukaryota</taxon>
        <taxon>Fungi</taxon>
        <taxon>Dikarya</taxon>
        <taxon>Basidiomycota</taxon>
        <taxon>Ustilaginomycotina</taxon>
        <taxon>Exobasidiomycetes</taxon>
        <taxon>Tilletiales</taxon>
        <taxon>Tilletiaceae</taxon>
        <taxon>Tilletia</taxon>
    </lineage>
</organism>
<keyword evidence="6" id="KW-0472">Membrane</keyword>
<evidence type="ECO:0000256" key="1">
    <source>
        <dbReference type="ARBA" id="ARBA00001974"/>
    </source>
</evidence>
<comment type="cofactor">
    <cofactor evidence="1">
        <name>FAD</name>
        <dbReference type="ChEBI" id="CHEBI:57692"/>
    </cofactor>
</comment>
<dbReference type="AlphaFoldDB" id="A0AAN6GME2"/>
<feature type="transmembrane region" description="Helical" evidence="6">
    <location>
        <begin position="6"/>
        <end position="24"/>
    </location>
</feature>
<protein>
    <recommendedName>
        <fullName evidence="7">FAD dependent oxidoreductase domain-containing protein</fullName>
    </recommendedName>
</protein>
<evidence type="ECO:0000259" key="7">
    <source>
        <dbReference type="Pfam" id="PF01266"/>
    </source>
</evidence>
<dbReference type="InterPro" id="IPR023209">
    <property type="entry name" value="DAO"/>
</dbReference>